<dbReference type="Proteomes" id="UP000187406">
    <property type="component" value="Unassembled WGS sequence"/>
</dbReference>
<organism evidence="3 4">
    <name type="scientific">Cephalotus follicularis</name>
    <name type="common">Albany pitcher plant</name>
    <dbReference type="NCBI Taxonomy" id="3775"/>
    <lineage>
        <taxon>Eukaryota</taxon>
        <taxon>Viridiplantae</taxon>
        <taxon>Streptophyta</taxon>
        <taxon>Embryophyta</taxon>
        <taxon>Tracheophyta</taxon>
        <taxon>Spermatophyta</taxon>
        <taxon>Magnoliopsida</taxon>
        <taxon>eudicotyledons</taxon>
        <taxon>Gunneridae</taxon>
        <taxon>Pentapetalae</taxon>
        <taxon>rosids</taxon>
        <taxon>fabids</taxon>
        <taxon>Oxalidales</taxon>
        <taxon>Cephalotaceae</taxon>
        <taxon>Cephalotus</taxon>
    </lineage>
</organism>
<feature type="domain" description="HAT C-terminal dimerisation" evidence="2">
    <location>
        <begin position="85"/>
        <end position="118"/>
    </location>
</feature>
<dbReference type="InterPro" id="IPR055298">
    <property type="entry name" value="AtLOH3-like"/>
</dbReference>
<dbReference type="PANTHER" id="PTHR11697:SF230">
    <property type="entry name" value="ZINC FINGER, MYM DOMAIN CONTAINING 1"/>
    <property type="match status" value="1"/>
</dbReference>
<evidence type="ECO:0000313" key="4">
    <source>
        <dbReference type="Proteomes" id="UP000187406"/>
    </source>
</evidence>
<gene>
    <name evidence="3" type="ORF">CFOL_v3_30919</name>
</gene>
<keyword evidence="1" id="KW-0812">Transmembrane</keyword>
<dbReference type="AlphaFoldDB" id="A0A1Q3D5A8"/>
<keyword evidence="1" id="KW-1133">Transmembrane helix</keyword>
<dbReference type="EMBL" id="BDDD01004340">
    <property type="protein sequence ID" value="GAV87493.1"/>
    <property type="molecule type" value="Genomic_DNA"/>
</dbReference>
<feature type="transmembrane region" description="Helical" evidence="1">
    <location>
        <begin position="90"/>
        <end position="108"/>
    </location>
</feature>
<comment type="caution">
    <text evidence="3">The sequence shown here is derived from an EMBL/GenBank/DDBJ whole genome shotgun (WGS) entry which is preliminary data.</text>
</comment>
<protein>
    <submittedName>
        <fullName evidence="3">Dimer_Tnp_hAT domain-containing protein</fullName>
    </submittedName>
</protein>
<dbReference type="GO" id="GO:0046983">
    <property type="term" value="F:protein dimerization activity"/>
    <property type="evidence" value="ECO:0007669"/>
    <property type="project" value="InterPro"/>
</dbReference>
<accession>A0A1Q3D5A8</accession>
<sequence length="127" mass="14838">LNDHFTKVNTKLFLCMDYLNLINHFLAFNTEDLVSFTKFYPIDFSTADLMELKNQLETYIIDMCSDIDFTEVNDIGELAKRIKEKNKDKVYPLVYMLLKLALILPVSTATMERTFSAVTIIKNRLRN</sequence>
<evidence type="ECO:0000259" key="2">
    <source>
        <dbReference type="Pfam" id="PF05699"/>
    </source>
</evidence>
<dbReference type="InterPro" id="IPR008906">
    <property type="entry name" value="HATC_C_dom"/>
</dbReference>
<name>A0A1Q3D5A8_CEPFO</name>
<dbReference type="PANTHER" id="PTHR11697">
    <property type="entry name" value="GENERAL TRANSCRIPTION FACTOR 2-RELATED ZINC FINGER PROTEIN"/>
    <property type="match status" value="1"/>
</dbReference>
<dbReference type="Pfam" id="PF05699">
    <property type="entry name" value="Dimer_Tnp_hAT"/>
    <property type="match status" value="1"/>
</dbReference>
<dbReference type="InParanoid" id="A0A1Q3D5A8"/>
<reference evidence="4" key="1">
    <citation type="submission" date="2016-04" db="EMBL/GenBank/DDBJ databases">
        <title>Cephalotus genome sequencing.</title>
        <authorList>
            <person name="Fukushima K."/>
            <person name="Hasebe M."/>
            <person name="Fang X."/>
        </authorList>
    </citation>
    <scope>NUCLEOTIDE SEQUENCE [LARGE SCALE GENOMIC DNA]</scope>
    <source>
        <strain evidence="4">cv. St1</strain>
    </source>
</reference>
<evidence type="ECO:0000256" key="1">
    <source>
        <dbReference type="SAM" id="Phobius"/>
    </source>
</evidence>
<proteinExistence type="predicted"/>
<keyword evidence="4" id="KW-1185">Reference proteome</keyword>
<evidence type="ECO:0000313" key="3">
    <source>
        <dbReference type="EMBL" id="GAV87493.1"/>
    </source>
</evidence>
<keyword evidence="1" id="KW-0472">Membrane</keyword>
<dbReference type="OrthoDB" id="907499at2759"/>
<feature type="non-terminal residue" evidence="3">
    <location>
        <position position="1"/>
    </location>
</feature>